<keyword evidence="9 17" id="KW-0418">Kinase</keyword>
<dbReference type="Proteomes" id="UP000199343">
    <property type="component" value="Unassembled WGS sequence"/>
</dbReference>
<evidence type="ECO:0000256" key="2">
    <source>
        <dbReference type="ARBA" id="ARBA00004651"/>
    </source>
</evidence>
<dbReference type="Gene3D" id="1.10.287.130">
    <property type="match status" value="1"/>
</dbReference>
<evidence type="ECO:0000313" key="17">
    <source>
        <dbReference type="EMBL" id="SCL46969.1"/>
    </source>
</evidence>
<name>A0A1C6TZC0_9ACTN</name>
<evidence type="ECO:0000256" key="12">
    <source>
        <dbReference type="ARBA" id="ARBA00023012"/>
    </source>
</evidence>
<evidence type="ECO:0000256" key="11">
    <source>
        <dbReference type="ARBA" id="ARBA00022989"/>
    </source>
</evidence>
<dbReference type="SMART" id="SM00388">
    <property type="entry name" value="HisKA"/>
    <property type="match status" value="1"/>
</dbReference>
<dbReference type="GO" id="GO:0000155">
    <property type="term" value="F:phosphorelay sensor kinase activity"/>
    <property type="evidence" value="ECO:0007669"/>
    <property type="project" value="InterPro"/>
</dbReference>
<dbReference type="InterPro" id="IPR003661">
    <property type="entry name" value="HisK_dim/P_dom"/>
</dbReference>
<gene>
    <name evidence="17" type="ORF">GA0070608_0144</name>
</gene>
<reference evidence="17 18" key="1">
    <citation type="submission" date="2016-06" db="EMBL/GenBank/DDBJ databases">
        <authorList>
            <person name="Kjaerup R.B."/>
            <person name="Dalgaard T.S."/>
            <person name="Juul-Madsen H.R."/>
        </authorList>
    </citation>
    <scope>NUCLEOTIDE SEQUENCE [LARGE SCALE GENOMIC DNA]</scope>
    <source>
        <strain evidence="17 18">DSM 43363</strain>
    </source>
</reference>
<dbReference type="InterPro" id="IPR005467">
    <property type="entry name" value="His_kinase_dom"/>
</dbReference>
<evidence type="ECO:0000256" key="5">
    <source>
        <dbReference type="ARBA" id="ARBA00022553"/>
    </source>
</evidence>
<feature type="transmembrane region" description="Helical" evidence="14">
    <location>
        <begin position="105"/>
        <end position="124"/>
    </location>
</feature>
<dbReference type="InterPro" id="IPR003660">
    <property type="entry name" value="HAMP_dom"/>
</dbReference>
<dbReference type="Gene3D" id="3.30.565.10">
    <property type="entry name" value="Histidine kinase-like ATPase, C-terminal domain"/>
    <property type="match status" value="1"/>
</dbReference>
<dbReference type="InterPro" id="IPR004358">
    <property type="entry name" value="Sig_transdc_His_kin-like_C"/>
</dbReference>
<dbReference type="SMART" id="SM00387">
    <property type="entry name" value="HATPase_c"/>
    <property type="match status" value="1"/>
</dbReference>
<keyword evidence="13 14" id="KW-0472">Membrane</keyword>
<evidence type="ECO:0000259" key="15">
    <source>
        <dbReference type="PROSITE" id="PS50109"/>
    </source>
</evidence>
<keyword evidence="7 14" id="KW-0812">Transmembrane</keyword>
<feature type="transmembrane region" description="Helical" evidence="14">
    <location>
        <begin position="21"/>
        <end position="42"/>
    </location>
</feature>
<dbReference type="SUPFAM" id="SSF158472">
    <property type="entry name" value="HAMP domain-like"/>
    <property type="match status" value="1"/>
</dbReference>
<dbReference type="STRING" id="47871.GA0070608_0144"/>
<dbReference type="InterPro" id="IPR050398">
    <property type="entry name" value="HssS/ArlS-like"/>
</dbReference>
<dbReference type="PROSITE" id="PS50885">
    <property type="entry name" value="HAMP"/>
    <property type="match status" value="1"/>
</dbReference>
<accession>A0A1C6TZC0</accession>
<dbReference type="InterPro" id="IPR036890">
    <property type="entry name" value="HATPase_C_sf"/>
</dbReference>
<dbReference type="Pfam" id="PF02518">
    <property type="entry name" value="HATPase_c"/>
    <property type="match status" value="1"/>
</dbReference>
<evidence type="ECO:0000256" key="10">
    <source>
        <dbReference type="ARBA" id="ARBA00022840"/>
    </source>
</evidence>
<dbReference type="CDD" id="cd06225">
    <property type="entry name" value="HAMP"/>
    <property type="match status" value="1"/>
</dbReference>
<dbReference type="Gene3D" id="6.10.340.10">
    <property type="match status" value="1"/>
</dbReference>
<evidence type="ECO:0000313" key="18">
    <source>
        <dbReference type="Proteomes" id="UP000199343"/>
    </source>
</evidence>
<evidence type="ECO:0000259" key="16">
    <source>
        <dbReference type="PROSITE" id="PS50885"/>
    </source>
</evidence>
<evidence type="ECO:0000256" key="8">
    <source>
        <dbReference type="ARBA" id="ARBA00022741"/>
    </source>
</evidence>
<dbReference type="InterPro" id="IPR036097">
    <property type="entry name" value="HisK_dim/P_sf"/>
</dbReference>
<evidence type="ECO:0000256" key="13">
    <source>
        <dbReference type="ARBA" id="ARBA00023136"/>
    </source>
</evidence>
<dbReference type="SUPFAM" id="SSF55874">
    <property type="entry name" value="ATPase domain of HSP90 chaperone/DNA topoisomerase II/histidine kinase"/>
    <property type="match status" value="1"/>
</dbReference>
<dbReference type="PRINTS" id="PR00344">
    <property type="entry name" value="BCTRLSENSOR"/>
</dbReference>
<dbReference type="InterPro" id="IPR003594">
    <property type="entry name" value="HATPase_dom"/>
</dbReference>
<dbReference type="SUPFAM" id="SSF47384">
    <property type="entry name" value="Homodimeric domain of signal transducing histidine kinase"/>
    <property type="match status" value="1"/>
</dbReference>
<dbReference type="EC" id="2.7.13.3" evidence="3"/>
<organism evidence="17 18">
    <name type="scientific">Micromonospora peucetia</name>
    <dbReference type="NCBI Taxonomy" id="47871"/>
    <lineage>
        <taxon>Bacteria</taxon>
        <taxon>Bacillati</taxon>
        <taxon>Actinomycetota</taxon>
        <taxon>Actinomycetes</taxon>
        <taxon>Micromonosporales</taxon>
        <taxon>Micromonosporaceae</taxon>
        <taxon>Micromonospora</taxon>
    </lineage>
</organism>
<feature type="domain" description="Histidine kinase" evidence="15">
    <location>
        <begin position="190"/>
        <end position="406"/>
    </location>
</feature>
<evidence type="ECO:0000256" key="1">
    <source>
        <dbReference type="ARBA" id="ARBA00000085"/>
    </source>
</evidence>
<sequence>MSRRTPRLHSFRTRLTVTFTAAFLTAGIVLLAVVYLAVAHLFDTAQHGGINEVISTDGTVVAWQSSEPLLEPGSVTYPNGLPAGGIQGVIDRTQITLRDDILAGLVWWCLGILAVFAVFAAFAASRLSRAALTRIANITSSARSITQHQLDARLNLPGPTDEIKELGDTIDQMLDRLEDSFARQREFIANASHELRTPVATARTALEIPLEQGRVPTQLEPAVTRALTATKRSETILNALLDLARAETSQLGKPEPIDLAAAIRETLTDLDGLIASRGLDITVETTDRQLTADKTLIEQFLRNAIINAVRHNIDNGEVDIQTQARVDGIDIAISNTGESIDPDTIDDLTAPFNHGRTTRLAQEQNPGYGLGLAIMKRIIERHNGTLTITPRENGGLVVHAHVPDHALAKALPVRSACQEVGQTGASRVLHR</sequence>
<keyword evidence="4" id="KW-1003">Cell membrane</keyword>
<dbReference type="PROSITE" id="PS50109">
    <property type="entry name" value="HIS_KIN"/>
    <property type="match status" value="1"/>
</dbReference>
<evidence type="ECO:0000256" key="7">
    <source>
        <dbReference type="ARBA" id="ARBA00022692"/>
    </source>
</evidence>
<dbReference type="OrthoDB" id="9786919at2"/>
<dbReference type="CDD" id="cd00082">
    <property type="entry name" value="HisKA"/>
    <property type="match status" value="1"/>
</dbReference>
<keyword evidence="10" id="KW-0067">ATP-binding</keyword>
<comment type="subcellular location">
    <subcellularLocation>
        <location evidence="2">Cell membrane</location>
        <topology evidence="2">Multi-pass membrane protein</topology>
    </subcellularLocation>
</comment>
<dbReference type="PANTHER" id="PTHR45528:SF1">
    <property type="entry name" value="SENSOR HISTIDINE KINASE CPXA"/>
    <property type="match status" value="1"/>
</dbReference>
<dbReference type="AlphaFoldDB" id="A0A1C6TZC0"/>
<evidence type="ECO:0000256" key="6">
    <source>
        <dbReference type="ARBA" id="ARBA00022679"/>
    </source>
</evidence>
<keyword evidence="6" id="KW-0808">Transferase</keyword>
<evidence type="ECO:0000256" key="4">
    <source>
        <dbReference type="ARBA" id="ARBA00022475"/>
    </source>
</evidence>
<proteinExistence type="predicted"/>
<dbReference type="EMBL" id="FMIC01000002">
    <property type="protein sequence ID" value="SCL46969.1"/>
    <property type="molecule type" value="Genomic_DNA"/>
</dbReference>
<keyword evidence="11 14" id="KW-1133">Transmembrane helix</keyword>
<comment type="catalytic activity">
    <reaction evidence="1">
        <text>ATP + protein L-histidine = ADP + protein N-phospho-L-histidine.</text>
        <dbReference type="EC" id="2.7.13.3"/>
    </reaction>
</comment>
<dbReference type="Pfam" id="PF00512">
    <property type="entry name" value="HisKA"/>
    <property type="match status" value="1"/>
</dbReference>
<evidence type="ECO:0000256" key="14">
    <source>
        <dbReference type="SAM" id="Phobius"/>
    </source>
</evidence>
<keyword evidence="12" id="KW-0902">Two-component regulatory system</keyword>
<keyword evidence="8" id="KW-0547">Nucleotide-binding</keyword>
<feature type="domain" description="HAMP" evidence="16">
    <location>
        <begin position="129"/>
        <end position="182"/>
    </location>
</feature>
<dbReference type="Pfam" id="PF00672">
    <property type="entry name" value="HAMP"/>
    <property type="match status" value="1"/>
</dbReference>
<evidence type="ECO:0000256" key="9">
    <source>
        <dbReference type="ARBA" id="ARBA00022777"/>
    </source>
</evidence>
<protein>
    <recommendedName>
        <fullName evidence="3">histidine kinase</fullName>
        <ecNumber evidence="3">2.7.13.3</ecNumber>
    </recommendedName>
</protein>
<evidence type="ECO:0000256" key="3">
    <source>
        <dbReference type="ARBA" id="ARBA00012438"/>
    </source>
</evidence>
<dbReference type="GO" id="GO:0005886">
    <property type="term" value="C:plasma membrane"/>
    <property type="evidence" value="ECO:0007669"/>
    <property type="project" value="UniProtKB-SubCell"/>
</dbReference>
<dbReference type="GO" id="GO:0005524">
    <property type="term" value="F:ATP binding"/>
    <property type="evidence" value="ECO:0007669"/>
    <property type="project" value="UniProtKB-KW"/>
</dbReference>
<dbReference type="PANTHER" id="PTHR45528">
    <property type="entry name" value="SENSOR HISTIDINE KINASE CPXA"/>
    <property type="match status" value="1"/>
</dbReference>
<keyword evidence="5" id="KW-0597">Phosphoprotein</keyword>
<dbReference type="SMART" id="SM00304">
    <property type="entry name" value="HAMP"/>
    <property type="match status" value="1"/>
</dbReference>